<feature type="domain" description="DUF1618" evidence="1">
    <location>
        <begin position="207"/>
        <end position="344"/>
    </location>
</feature>
<name>A0A5J9UH74_9POAL</name>
<organism evidence="2 3">
    <name type="scientific">Eragrostis curvula</name>
    <name type="common">weeping love grass</name>
    <dbReference type="NCBI Taxonomy" id="38414"/>
    <lineage>
        <taxon>Eukaryota</taxon>
        <taxon>Viridiplantae</taxon>
        <taxon>Streptophyta</taxon>
        <taxon>Embryophyta</taxon>
        <taxon>Tracheophyta</taxon>
        <taxon>Spermatophyta</taxon>
        <taxon>Magnoliopsida</taxon>
        <taxon>Liliopsida</taxon>
        <taxon>Poales</taxon>
        <taxon>Poaceae</taxon>
        <taxon>PACMAD clade</taxon>
        <taxon>Chloridoideae</taxon>
        <taxon>Eragrostideae</taxon>
        <taxon>Eragrostidinae</taxon>
        <taxon>Eragrostis</taxon>
    </lineage>
</organism>
<comment type="caution">
    <text evidence="2">The sequence shown here is derived from an EMBL/GenBank/DDBJ whole genome shotgun (WGS) entry which is preliminary data.</text>
</comment>
<evidence type="ECO:0000259" key="1">
    <source>
        <dbReference type="Pfam" id="PF07762"/>
    </source>
</evidence>
<evidence type="ECO:0000313" key="3">
    <source>
        <dbReference type="Proteomes" id="UP000324897"/>
    </source>
</evidence>
<dbReference type="OrthoDB" id="667586at2759"/>
<feature type="non-terminal residue" evidence="2">
    <location>
        <position position="1"/>
    </location>
</feature>
<sequence length="494" mass="55117">MASDAAESSRERQDGEAVARKRPWVVLSPFPRVVGDEDEEADKFTPGTADFAFELRAPPRPSVLLLLPERLAADLELSEAYPSVVATHPSGMFLLHASQGGRGVVVKSVYFICDARARTATRIPDCDLHLKLSPHFVIGLADDARHAGEYMVVQLLRATASSTRPDALLQYSTATGAWGVKAVDSSSLEKKPWQAHGVFAHDGALWWVDAAYGVLRCDPLEDTPRLVLVPLPAGYEIKEPAAPRLGFIDHKRVVGLSEGELYFLSIDCRPCDTAPSVHALTDRTTVCMWRLGVDSVGRYLWKSEYEVRFADIWDNAAGNLAAGLPPNSVPALALVHPQDHRVIYFSKGEYLFAADLDARRLVGRTEEDLRFDRASFIEGWNLSFERDDDKDLEDLLQRMKMDKAARKHDFKGYKIFVSSQNPLEHLRTAPQARVANVPAATPIRSTKHRFEDALVKLQGKIRQETNVQALEKLMRERQHVKKMMEAISPGDDDE</sequence>
<dbReference type="PANTHER" id="PTHR33086:SF58">
    <property type="entry name" value="DUF1618 DOMAIN-CONTAINING PROTEIN"/>
    <property type="match status" value="1"/>
</dbReference>
<keyword evidence="3" id="KW-1185">Reference proteome</keyword>
<dbReference type="Pfam" id="PF07762">
    <property type="entry name" value="DUF1618"/>
    <property type="match status" value="1"/>
</dbReference>
<dbReference type="EMBL" id="RWGY01000026">
    <property type="protein sequence ID" value="TVU22784.1"/>
    <property type="molecule type" value="Genomic_DNA"/>
</dbReference>
<proteinExistence type="predicted"/>
<gene>
    <name evidence="2" type="ORF">EJB05_32502</name>
</gene>
<reference evidence="2 3" key="1">
    <citation type="journal article" date="2019" name="Sci. Rep.">
        <title>A high-quality genome of Eragrostis curvula grass provides insights into Poaceae evolution and supports new strategies to enhance forage quality.</title>
        <authorList>
            <person name="Carballo J."/>
            <person name="Santos B.A.C.M."/>
            <person name="Zappacosta D."/>
            <person name="Garbus I."/>
            <person name="Selva J.P."/>
            <person name="Gallo C.A."/>
            <person name="Diaz A."/>
            <person name="Albertini E."/>
            <person name="Caccamo M."/>
            <person name="Echenique V."/>
        </authorList>
    </citation>
    <scope>NUCLEOTIDE SEQUENCE [LARGE SCALE GENOMIC DNA]</scope>
    <source>
        <strain evidence="3">cv. Victoria</strain>
        <tissue evidence="2">Leaf</tissue>
    </source>
</reference>
<dbReference type="InterPro" id="IPR011676">
    <property type="entry name" value="DUF1618"/>
</dbReference>
<accession>A0A5J9UH74</accession>
<evidence type="ECO:0000313" key="2">
    <source>
        <dbReference type="EMBL" id="TVU22784.1"/>
    </source>
</evidence>
<protein>
    <recommendedName>
        <fullName evidence="1">DUF1618 domain-containing protein</fullName>
    </recommendedName>
</protein>
<dbReference type="Proteomes" id="UP000324897">
    <property type="component" value="Unassembled WGS sequence"/>
</dbReference>
<dbReference type="AlphaFoldDB" id="A0A5J9UH74"/>
<dbReference type="Gramene" id="TVU22784">
    <property type="protein sequence ID" value="TVU22784"/>
    <property type="gene ID" value="EJB05_32502"/>
</dbReference>
<dbReference type="PANTHER" id="PTHR33086">
    <property type="entry name" value="OS05G0468200 PROTEIN-RELATED"/>
    <property type="match status" value="1"/>
</dbReference>